<proteinExistence type="predicted"/>
<dbReference type="Gene3D" id="2.120.10.30">
    <property type="entry name" value="TolB, C-terminal domain"/>
    <property type="match status" value="1"/>
</dbReference>
<dbReference type="EMBL" id="CP071793">
    <property type="protein sequence ID" value="QTD52734.1"/>
    <property type="molecule type" value="Genomic_DNA"/>
</dbReference>
<dbReference type="AlphaFoldDB" id="A0A8A4TUC3"/>
<dbReference type="InterPro" id="IPR011042">
    <property type="entry name" value="6-blade_b-propeller_TolB-like"/>
</dbReference>
<dbReference type="InterPro" id="IPR012938">
    <property type="entry name" value="Glc/Sorbosone_DH"/>
</dbReference>
<sequence>MYGSLSISRFPHSIIMSGGLWATALCGLLFFFGAAARAGEPLELELEQVATLSNVVHIANAGDDRLFLVRRSGTIRILAGDTVLETPFLDIPVGSGGERGLLSAAFHPNYAQNGYFFVYYSNLAGDSVIARFQVSGDPNVADETSEAILLTIDQPANNHNGGIIKFGPDGYLYIGLGDGGNQNDPDCVAQNLGSPLGKVLRIDVDDNPDNPPFHGIPASNPFVGVDGAREEIWALGLRNPWRFSFDRQTGDFYIADVGQNSLEEVNFQPAASTGGENYGWDRMEGTNCFEEDPDCPGDAPLCNDAALTLPVAEYSHTIGCSVTGGYVYRGSLAPGLVGRYLYTDWCSGRVWAANRVGENWVVEELTATTDLPNLNRPTTFGEDADGELYVQSGSDIFRFRETCPPSLVFLLTNWNQNPDGNCLGETISVLSFIQFYNAQP</sequence>
<dbReference type="Pfam" id="PF07995">
    <property type="entry name" value="GSDH"/>
    <property type="match status" value="1"/>
</dbReference>
<dbReference type="KEGG" id="scor:J3U87_09680"/>
<dbReference type="PANTHER" id="PTHR19328">
    <property type="entry name" value="HEDGEHOG-INTERACTING PROTEIN"/>
    <property type="match status" value="1"/>
</dbReference>
<keyword evidence="3" id="KW-1185">Reference proteome</keyword>
<evidence type="ECO:0000259" key="1">
    <source>
        <dbReference type="Pfam" id="PF07995"/>
    </source>
</evidence>
<gene>
    <name evidence="2" type="ORF">J3U87_09680</name>
</gene>
<evidence type="ECO:0000313" key="3">
    <source>
        <dbReference type="Proteomes" id="UP000663929"/>
    </source>
</evidence>
<dbReference type="PANTHER" id="PTHR19328:SF75">
    <property type="entry name" value="ALDOSE SUGAR DEHYDROGENASE YLII"/>
    <property type="match status" value="1"/>
</dbReference>
<evidence type="ECO:0000313" key="2">
    <source>
        <dbReference type="EMBL" id="QTD52734.1"/>
    </source>
</evidence>
<name>A0A8A4TUC3_SULCO</name>
<organism evidence="2 3">
    <name type="scientific">Sulfidibacter corallicola</name>
    <dbReference type="NCBI Taxonomy" id="2818388"/>
    <lineage>
        <taxon>Bacteria</taxon>
        <taxon>Pseudomonadati</taxon>
        <taxon>Acidobacteriota</taxon>
        <taxon>Holophagae</taxon>
        <taxon>Acanthopleuribacterales</taxon>
        <taxon>Acanthopleuribacteraceae</taxon>
        <taxon>Sulfidibacter</taxon>
    </lineage>
</organism>
<dbReference type="RefSeq" id="WP_237382836.1">
    <property type="nucleotide sequence ID" value="NZ_CP071793.1"/>
</dbReference>
<accession>A0A8A4TUC3</accession>
<dbReference type="InterPro" id="IPR011041">
    <property type="entry name" value="Quinoprot_gluc/sorb_DH_b-prop"/>
</dbReference>
<feature type="domain" description="Glucose/Sorbosone dehydrogenase" evidence="1">
    <location>
        <begin position="56"/>
        <end position="391"/>
    </location>
</feature>
<protein>
    <submittedName>
        <fullName evidence="2">PQQ-dependent sugar dehydrogenase</fullName>
    </submittedName>
</protein>
<dbReference type="SUPFAM" id="SSF50952">
    <property type="entry name" value="Soluble quinoprotein glucose dehydrogenase"/>
    <property type="match status" value="1"/>
</dbReference>
<dbReference type="Proteomes" id="UP000663929">
    <property type="component" value="Chromosome"/>
</dbReference>
<reference evidence="2" key="1">
    <citation type="submission" date="2021-03" db="EMBL/GenBank/DDBJ databases">
        <title>Acanthopleuribacteraceae sp. M133.</title>
        <authorList>
            <person name="Wang G."/>
        </authorList>
    </citation>
    <scope>NUCLEOTIDE SEQUENCE</scope>
    <source>
        <strain evidence="2">M133</strain>
    </source>
</reference>